<keyword evidence="8" id="KW-0378">Hydrolase</keyword>
<dbReference type="UniPathway" id="UPA00034">
    <property type="reaction ID" value="UER00021"/>
</dbReference>
<dbReference type="Pfam" id="PF01546">
    <property type="entry name" value="Peptidase_M20"/>
    <property type="match status" value="1"/>
</dbReference>
<evidence type="ECO:0000313" key="13">
    <source>
        <dbReference type="EMBL" id="RNL82643.1"/>
    </source>
</evidence>
<dbReference type="GO" id="GO:0009089">
    <property type="term" value="P:lysine biosynthetic process via diaminopimelate"/>
    <property type="evidence" value="ECO:0007669"/>
    <property type="project" value="UniProtKB-UniPathway"/>
</dbReference>
<dbReference type="SUPFAM" id="SSF53187">
    <property type="entry name" value="Zn-dependent exopeptidases"/>
    <property type="match status" value="1"/>
</dbReference>
<dbReference type="AlphaFoldDB" id="A0A3N0E4B6"/>
<protein>
    <recommendedName>
        <fullName evidence="6">Probable succinyl-diaminopimelate desuccinylase</fullName>
        <ecNumber evidence="5">3.5.1.18</ecNumber>
    </recommendedName>
</protein>
<gene>
    <name evidence="13" type="ORF">EFW17_18295</name>
</gene>
<keyword evidence="9" id="KW-0862">Zinc</keyword>
<evidence type="ECO:0000256" key="9">
    <source>
        <dbReference type="ARBA" id="ARBA00022833"/>
    </source>
</evidence>
<comment type="pathway">
    <text evidence="3">Amino-acid biosynthesis; L-lysine biosynthesis via DAP pathway; LL-2,6-diaminopimelate from (S)-tetrahydrodipicolinate (succinylase route): step 3/3.</text>
</comment>
<keyword evidence="7" id="KW-0479">Metal-binding</keyword>
<dbReference type="SUPFAM" id="SSF55031">
    <property type="entry name" value="Bacterial exopeptidase dimerisation domain"/>
    <property type="match status" value="1"/>
</dbReference>
<dbReference type="OrthoDB" id="7055905at2"/>
<evidence type="ECO:0000256" key="2">
    <source>
        <dbReference type="ARBA" id="ARBA00001947"/>
    </source>
</evidence>
<evidence type="ECO:0000256" key="11">
    <source>
        <dbReference type="ARBA" id="ARBA00051301"/>
    </source>
</evidence>
<evidence type="ECO:0000313" key="14">
    <source>
        <dbReference type="Proteomes" id="UP000269198"/>
    </source>
</evidence>
<evidence type="ECO:0000256" key="7">
    <source>
        <dbReference type="ARBA" id="ARBA00022723"/>
    </source>
</evidence>
<proteinExistence type="inferred from homology"/>
<dbReference type="GO" id="GO:0046872">
    <property type="term" value="F:metal ion binding"/>
    <property type="evidence" value="ECO:0007669"/>
    <property type="project" value="UniProtKB-KW"/>
</dbReference>
<dbReference type="InterPro" id="IPR011650">
    <property type="entry name" value="Peptidase_M20_dimer"/>
</dbReference>
<accession>A0A3N0E4B6</accession>
<evidence type="ECO:0000256" key="1">
    <source>
        <dbReference type="ARBA" id="ARBA00001941"/>
    </source>
</evidence>
<evidence type="ECO:0000256" key="3">
    <source>
        <dbReference type="ARBA" id="ARBA00005130"/>
    </source>
</evidence>
<name>A0A3N0E4B6_9ACTN</name>
<evidence type="ECO:0000256" key="5">
    <source>
        <dbReference type="ARBA" id="ARBA00011921"/>
    </source>
</evidence>
<dbReference type="InterPro" id="IPR001261">
    <property type="entry name" value="ArgE/DapE_CS"/>
</dbReference>
<dbReference type="PROSITE" id="PS00759">
    <property type="entry name" value="ARGE_DAPE_CPG2_2"/>
    <property type="match status" value="1"/>
</dbReference>
<evidence type="ECO:0000256" key="10">
    <source>
        <dbReference type="ARBA" id="ARBA00023285"/>
    </source>
</evidence>
<dbReference type="InterPro" id="IPR036264">
    <property type="entry name" value="Bact_exopeptidase_dim_dom"/>
</dbReference>
<dbReference type="CDD" id="cd08659">
    <property type="entry name" value="M20_ArgE_DapE-like"/>
    <property type="match status" value="1"/>
</dbReference>
<dbReference type="InterPro" id="IPR050072">
    <property type="entry name" value="Peptidase_M20A"/>
</dbReference>
<comment type="cofactor">
    <cofactor evidence="2">
        <name>Zn(2+)</name>
        <dbReference type="ChEBI" id="CHEBI:29105"/>
    </cofactor>
</comment>
<dbReference type="Pfam" id="PF07687">
    <property type="entry name" value="M20_dimer"/>
    <property type="match status" value="1"/>
</dbReference>
<dbReference type="InterPro" id="IPR002933">
    <property type="entry name" value="Peptidase_M20"/>
</dbReference>
<comment type="similarity">
    <text evidence="4">Belongs to the peptidase M20A family.</text>
</comment>
<keyword evidence="14" id="KW-1185">Reference proteome</keyword>
<keyword evidence="10" id="KW-0170">Cobalt</keyword>
<dbReference type="Gene3D" id="3.40.630.10">
    <property type="entry name" value="Zn peptidases"/>
    <property type="match status" value="2"/>
</dbReference>
<dbReference type="EMBL" id="RJMB01000021">
    <property type="protein sequence ID" value="RNL82643.1"/>
    <property type="molecule type" value="Genomic_DNA"/>
</dbReference>
<evidence type="ECO:0000256" key="8">
    <source>
        <dbReference type="ARBA" id="ARBA00022801"/>
    </source>
</evidence>
<comment type="cofactor">
    <cofactor evidence="1">
        <name>Co(2+)</name>
        <dbReference type="ChEBI" id="CHEBI:48828"/>
    </cofactor>
</comment>
<dbReference type="PANTHER" id="PTHR43808">
    <property type="entry name" value="ACETYLORNITHINE DEACETYLASE"/>
    <property type="match status" value="1"/>
</dbReference>
<evidence type="ECO:0000256" key="6">
    <source>
        <dbReference type="ARBA" id="ARBA00016853"/>
    </source>
</evidence>
<evidence type="ECO:0000259" key="12">
    <source>
        <dbReference type="Pfam" id="PF07687"/>
    </source>
</evidence>
<dbReference type="EC" id="3.5.1.18" evidence="5"/>
<evidence type="ECO:0000256" key="4">
    <source>
        <dbReference type="ARBA" id="ARBA00006247"/>
    </source>
</evidence>
<dbReference type="RefSeq" id="WP_123202638.1">
    <property type="nucleotide sequence ID" value="NZ_RJMB01000021.1"/>
</dbReference>
<sequence length="411" mass="43044">MTAPPATPGSGRFPVDDTGVVAFTRELVRVRSVHEPSRGHGEEEAAALVAAKMREFGWDPEVTEVAPGRPNVVALVEGGGGPGPTLMFEGHTDVVTEGHRADWSVDPYGGEVREGRLYGRGSADMKSGVAAMLYGVAALRAAGPFPGRIRVCALADEEGMMLGAKDFAASPAAADVDGAIVCEPEDGEICLAAKGAIRVRVGFTGTMAHGAMPQHAHNPVPAVGALLTELAGYARELGHQHGAHEHLGRVSLTPTVVRAGDPDQVNVIPAHAAVHLDVRTLPTVDHTALVARVRELASRVAAEHSVAADVTVADDRPAVEVDPDAPVVVALAEAHRSVTGQQPRYGGVPGATDGTILTRDARIPNVVYGPGGKWIPHQTDEFVEVADIVRFAHVYAEAAHRFLNRPTGADR</sequence>
<comment type="catalytic activity">
    <reaction evidence="11">
        <text>N-succinyl-(2S,6S)-2,6-diaminopimelate + H2O = (2S,6S)-2,6-diaminopimelate + succinate</text>
        <dbReference type="Rhea" id="RHEA:22608"/>
        <dbReference type="ChEBI" id="CHEBI:15377"/>
        <dbReference type="ChEBI" id="CHEBI:30031"/>
        <dbReference type="ChEBI" id="CHEBI:57609"/>
        <dbReference type="ChEBI" id="CHEBI:58087"/>
        <dbReference type="EC" id="3.5.1.18"/>
    </reaction>
</comment>
<comment type="caution">
    <text evidence="13">The sequence shown here is derived from an EMBL/GenBank/DDBJ whole genome shotgun (WGS) entry which is preliminary data.</text>
</comment>
<dbReference type="Proteomes" id="UP000269198">
    <property type="component" value="Unassembled WGS sequence"/>
</dbReference>
<dbReference type="GO" id="GO:0009014">
    <property type="term" value="F:succinyl-diaminopimelate desuccinylase activity"/>
    <property type="evidence" value="ECO:0007669"/>
    <property type="project" value="UniProtKB-EC"/>
</dbReference>
<dbReference type="NCBIfam" id="TIGR01910">
    <property type="entry name" value="DapE-ArgE"/>
    <property type="match status" value="1"/>
</dbReference>
<feature type="domain" description="Peptidase M20 dimerisation" evidence="12">
    <location>
        <begin position="192"/>
        <end position="303"/>
    </location>
</feature>
<dbReference type="PROSITE" id="PS00758">
    <property type="entry name" value="ARGE_DAPE_CPG2_1"/>
    <property type="match status" value="1"/>
</dbReference>
<reference evidence="13 14" key="1">
    <citation type="submission" date="2018-11" db="EMBL/GenBank/DDBJ databases">
        <title>The genome draft of YIM 96095.</title>
        <authorList>
            <person name="Tang S.-K."/>
            <person name="Chunyu W.-X."/>
            <person name="Feng Y.-Z."/>
        </authorList>
    </citation>
    <scope>NUCLEOTIDE SEQUENCE [LARGE SCALE GENOMIC DNA]</scope>
    <source>
        <strain evidence="13 14">YIM 96095</strain>
    </source>
</reference>
<organism evidence="13 14">
    <name type="scientific">Halostreptopolyspora alba</name>
    <dbReference type="NCBI Taxonomy" id="2487137"/>
    <lineage>
        <taxon>Bacteria</taxon>
        <taxon>Bacillati</taxon>
        <taxon>Actinomycetota</taxon>
        <taxon>Actinomycetes</taxon>
        <taxon>Streptosporangiales</taxon>
        <taxon>Nocardiopsidaceae</taxon>
        <taxon>Halostreptopolyspora</taxon>
    </lineage>
</organism>
<dbReference type="InterPro" id="IPR010182">
    <property type="entry name" value="ArgE/DapE"/>
</dbReference>